<dbReference type="RefSeq" id="XP_026602979.1">
    <property type="nucleotide sequence ID" value="XM_026748675.1"/>
</dbReference>
<accession>A0A3D8RRE7</accession>
<dbReference type="AlphaFoldDB" id="A0A3D8RRE7"/>
<dbReference type="EMBL" id="PVWQ01000007">
    <property type="protein sequence ID" value="RDW76667.1"/>
    <property type="molecule type" value="Genomic_DNA"/>
</dbReference>
<keyword evidence="3" id="KW-1185">Reference proteome</keyword>
<evidence type="ECO:0000256" key="1">
    <source>
        <dbReference type="SAM" id="MobiDB-lite"/>
    </source>
</evidence>
<sequence length="231" mass="26672">MAEDNYADLAVFRQLFDSINSDPPGQRDLSYNGLATSLLAYYFPPTEGFTITPCRINATSFVLRVQYYLPRPGQNERPVRIPIHLLASVTHPSRDWNPTMEVLDDISQSWKDLEYTWTMAFHGLDVYFFWLRPQVVEDLRFLGLEERFEQGGLPLYQNRYHLLEDSVKVHQHLTTMSLETCWGNAIRLTESEHTENGDTENGHTENGHTRNGHTKNGDLRGSPDWVKVEEA</sequence>
<dbReference type="OrthoDB" id="4177946at2759"/>
<reference evidence="2 3" key="1">
    <citation type="journal article" date="2018" name="IMA Fungus">
        <title>IMA Genome-F 9: Draft genome sequence of Annulohypoxylon stygium, Aspergillus mulundensis, Berkeleyomyces basicola (syn. Thielaviopsis basicola), Ceratocystis smalleyi, two Cercospora beticola strains, Coleophoma cylindrospora, Fusarium fracticaudum, Phialophora cf. hyalina, and Morchella septimelata.</title>
        <authorList>
            <person name="Wingfield B.D."/>
            <person name="Bills G.F."/>
            <person name="Dong Y."/>
            <person name="Huang W."/>
            <person name="Nel W.J."/>
            <person name="Swalarsk-Parry B.S."/>
            <person name="Vaghefi N."/>
            <person name="Wilken P.M."/>
            <person name="An Z."/>
            <person name="de Beer Z.W."/>
            <person name="De Vos L."/>
            <person name="Chen L."/>
            <person name="Duong T.A."/>
            <person name="Gao Y."/>
            <person name="Hammerbacher A."/>
            <person name="Kikkert J.R."/>
            <person name="Li Y."/>
            <person name="Li H."/>
            <person name="Li K."/>
            <person name="Li Q."/>
            <person name="Liu X."/>
            <person name="Ma X."/>
            <person name="Naidoo K."/>
            <person name="Pethybridge S.J."/>
            <person name="Sun J."/>
            <person name="Steenkamp E.T."/>
            <person name="van der Nest M.A."/>
            <person name="van Wyk S."/>
            <person name="Wingfield M.J."/>
            <person name="Xiong C."/>
            <person name="Yue Q."/>
            <person name="Zhang X."/>
        </authorList>
    </citation>
    <scope>NUCLEOTIDE SEQUENCE [LARGE SCALE GENOMIC DNA]</scope>
    <source>
        <strain evidence="2 3">DSM 5745</strain>
    </source>
</reference>
<gene>
    <name evidence="2" type="ORF">DSM5745_06659</name>
</gene>
<proteinExistence type="predicted"/>
<evidence type="ECO:0000313" key="3">
    <source>
        <dbReference type="Proteomes" id="UP000256690"/>
    </source>
</evidence>
<dbReference type="GeneID" id="38117029"/>
<dbReference type="Proteomes" id="UP000256690">
    <property type="component" value="Unassembled WGS sequence"/>
</dbReference>
<feature type="compositionally biased region" description="Basic and acidic residues" evidence="1">
    <location>
        <begin position="192"/>
        <end position="208"/>
    </location>
</feature>
<protein>
    <submittedName>
        <fullName evidence="2">Uncharacterized protein</fullName>
    </submittedName>
</protein>
<comment type="caution">
    <text evidence="2">The sequence shown here is derived from an EMBL/GenBank/DDBJ whole genome shotgun (WGS) entry which is preliminary data.</text>
</comment>
<feature type="region of interest" description="Disordered" evidence="1">
    <location>
        <begin position="192"/>
        <end position="231"/>
    </location>
</feature>
<evidence type="ECO:0000313" key="2">
    <source>
        <dbReference type="EMBL" id="RDW76667.1"/>
    </source>
</evidence>
<organism evidence="2 3">
    <name type="scientific">Aspergillus mulundensis</name>
    <dbReference type="NCBI Taxonomy" id="1810919"/>
    <lineage>
        <taxon>Eukaryota</taxon>
        <taxon>Fungi</taxon>
        <taxon>Dikarya</taxon>
        <taxon>Ascomycota</taxon>
        <taxon>Pezizomycotina</taxon>
        <taxon>Eurotiomycetes</taxon>
        <taxon>Eurotiomycetidae</taxon>
        <taxon>Eurotiales</taxon>
        <taxon>Aspergillaceae</taxon>
        <taxon>Aspergillus</taxon>
        <taxon>Aspergillus subgen. Nidulantes</taxon>
    </lineage>
</organism>
<name>A0A3D8RRE7_9EURO</name>